<gene>
    <name evidence="5" type="ORF">ACFSM5_08750</name>
</gene>
<dbReference type="InterPro" id="IPR035068">
    <property type="entry name" value="TldD/PmbA_N"/>
</dbReference>
<dbReference type="PANTHER" id="PTHR43421">
    <property type="entry name" value="METALLOPROTEASE PMBA"/>
    <property type="match status" value="1"/>
</dbReference>
<evidence type="ECO:0000313" key="6">
    <source>
        <dbReference type="Proteomes" id="UP001597295"/>
    </source>
</evidence>
<reference evidence="6" key="1">
    <citation type="journal article" date="2019" name="Int. J. Syst. Evol. Microbiol.">
        <title>The Global Catalogue of Microorganisms (GCM) 10K type strain sequencing project: providing services to taxonomists for standard genome sequencing and annotation.</title>
        <authorList>
            <consortium name="The Broad Institute Genomics Platform"/>
            <consortium name="The Broad Institute Genome Sequencing Center for Infectious Disease"/>
            <person name="Wu L."/>
            <person name="Ma J."/>
        </authorList>
    </citation>
    <scope>NUCLEOTIDE SEQUENCE [LARGE SCALE GENOMIC DNA]</scope>
    <source>
        <strain evidence="6">CGMCC 1.19062</strain>
    </source>
</reference>
<evidence type="ECO:0000259" key="3">
    <source>
        <dbReference type="Pfam" id="PF19289"/>
    </source>
</evidence>
<protein>
    <submittedName>
        <fullName evidence="5">TldD/PmbA family protein</fullName>
    </submittedName>
</protein>
<organism evidence="5 6">
    <name type="scientific">Lacibacterium aquatile</name>
    <dbReference type="NCBI Taxonomy" id="1168082"/>
    <lineage>
        <taxon>Bacteria</taxon>
        <taxon>Pseudomonadati</taxon>
        <taxon>Pseudomonadota</taxon>
        <taxon>Alphaproteobacteria</taxon>
        <taxon>Rhodospirillales</taxon>
        <taxon>Rhodospirillaceae</taxon>
    </lineage>
</organism>
<dbReference type="InterPro" id="IPR036059">
    <property type="entry name" value="TldD/PmbA_sf"/>
</dbReference>
<comment type="caution">
    <text evidence="5">The sequence shown here is derived from an EMBL/GenBank/DDBJ whole genome shotgun (WGS) entry which is preliminary data.</text>
</comment>
<evidence type="ECO:0000256" key="1">
    <source>
        <dbReference type="ARBA" id="ARBA00005836"/>
    </source>
</evidence>
<proteinExistence type="inferred from homology"/>
<dbReference type="Pfam" id="PF01523">
    <property type="entry name" value="PmbA_TldD_1st"/>
    <property type="match status" value="1"/>
</dbReference>
<dbReference type="InterPro" id="IPR047657">
    <property type="entry name" value="PmbA"/>
</dbReference>
<dbReference type="Gene3D" id="3.30.2290.10">
    <property type="entry name" value="PmbA/TldD superfamily"/>
    <property type="match status" value="1"/>
</dbReference>
<dbReference type="InterPro" id="IPR002510">
    <property type="entry name" value="Metalloprtase-TldD/E_N"/>
</dbReference>
<comment type="similarity">
    <text evidence="1">Belongs to the peptidase U62 family.</text>
</comment>
<accession>A0ABW5DPC9</accession>
<evidence type="ECO:0000313" key="5">
    <source>
        <dbReference type="EMBL" id="MFD2262973.1"/>
    </source>
</evidence>
<feature type="domain" description="Metalloprotease TldD/E N-terminal" evidence="2">
    <location>
        <begin position="24"/>
        <end position="88"/>
    </location>
</feature>
<dbReference type="RefSeq" id="WP_379875941.1">
    <property type="nucleotide sequence ID" value="NZ_JBHUIP010000007.1"/>
</dbReference>
<keyword evidence="6" id="KW-1185">Reference proteome</keyword>
<dbReference type="InterPro" id="IPR045569">
    <property type="entry name" value="Metalloprtase-TldD/E_C"/>
</dbReference>
<evidence type="ECO:0000259" key="2">
    <source>
        <dbReference type="Pfam" id="PF01523"/>
    </source>
</evidence>
<dbReference type="InterPro" id="IPR045570">
    <property type="entry name" value="Metalloprtase-TldD/E_cen_dom"/>
</dbReference>
<sequence length="445" mass="47152">MTAPSLDLLNDLVTKARKAGADSADAILSHGVSVGISQRLGKLEKLERSEGQDLGLRVFIGKQQAIVSSNDFSTSALSELVERAMAMAKLAPEDPFCGIADKSLLATEFPDLDSVDPIEPSAELLIARAAAAEEAMLAVAGVTNSEGADAGWGSSESFLVTSNGFSRTNKGTWHSLSAVALAGEGTGMERDYDWTSAVHAEDLDDPQTIGRRAAERAVRRLNPRKIETCKVPVFYDRRIAGRLIGAMLGAISGPSIARGTSFLKDFLGKEVFNPGITIREDPLRKRGARSSATDAEGLPRIPRALIDKGLLTTWLLDLRSARQLELAPTGHASRGTSGPPGPSVANVFMEAGPRSLKDLLADQPQALLVTDLMGHGVNGVTGDYSLGASGFWVENGEIAYPVSEITIASNLKDMYKTLTPADDLDIKTGVDAPSVRIEGMTIAGR</sequence>
<feature type="domain" description="Metalloprotease TldD/E C-terminal" evidence="3">
    <location>
        <begin position="228"/>
        <end position="444"/>
    </location>
</feature>
<dbReference type="PANTHER" id="PTHR43421:SF1">
    <property type="entry name" value="METALLOPROTEASE PMBA"/>
    <property type="match status" value="1"/>
</dbReference>
<feature type="domain" description="Metalloprotease TldD/E central" evidence="4">
    <location>
        <begin position="116"/>
        <end position="221"/>
    </location>
</feature>
<dbReference type="EMBL" id="JBHUIP010000007">
    <property type="protein sequence ID" value="MFD2262973.1"/>
    <property type="molecule type" value="Genomic_DNA"/>
</dbReference>
<dbReference type="Pfam" id="PF19290">
    <property type="entry name" value="PmbA_TldD_2nd"/>
    <property type="match status" value="1"/>
</dbReference>
<name>A0ABW5DPC9_9PROT</name>
<evidence type="ECO:0000259" key="4">
    <source>
        <dbReference type="Pfam" id="PF19290"/>
    </source>
</evidence>
<dbReference type="Proteomes" id="UP001597295">
    <property type="component" value="Unassembled WGS sequence"/>
</dbReference>
<dbReference type="SUPFAM" id="SSF111283">
    <property type="entry name" value="Putative modulator of DNA gyrase, PmbA/TldD"/>
    <property type="match status" value="1"/>
</dbReference>
<dbReference type="Pfam" id="PF19289">
    <property type="entry name" value="PmbA_TldD_3rd"/>
    <property type="match status" value="1"/>
</dbReference>